<reference evidence="2 3" key="1">
    <citation type="submission" date="2020-04" db="EMBL/GenBank/DDBJ databases">
        <title>Novosphingobium sp. TW-4 isolated from soil.</title>
        <authorList>
            <person name="Dahal R.H."/>
            <person name="Chaudhary D.K."/>
        </authorList>
    </citation>
    <scope>NUCLEOTIDE SEQUENCE [LARGE SCALE GENOMIC DNA]</scope>
    <source>
        <strain evidence="2 3">TW-4</strain>
    </source>
</reference>
<dbReference type="GO" id="GO:0016052">
    <property type="term" value="P:carbohydrate catabolic process"/>
    <property type="evidence" value="ECO:0007669"/>
    <property type="project" value="TreeGrafter"/>
</dbReference>
<dbReference type="AlphaFoldDB" id="A0A7Y0BQ63"/>
<dbReference type="RefSeq" id="WP_169493857.1">
    <property type="nucleotide sequence ID" value="NZ_JABBGM010000005.1"/>
</dbReference>
<dbReference type="Pfam" id="PF01183">
    <property type="entry name" value="Glyco_hydro_25"/>
    <property type="match status" value="1"/>
</dbReference>
<accession>A0A7Y0BQ63</accession>
<evidence type="ECO:0000313" key="3">
    <source>
        <dbReference type="Proteomes" id="UP000583556"/>
    </source>
</evidence>
<comment type="similarity">
    <text evidence="1">Belongs to the glycosyl hydrolase 25 family.</text>
</comment>
<comment type="caution">
    <text evidence="2">The sequence shown here is derived from an EMBL/GenBank/DDBJ whole genome shotgun (WGS) entry which is preliminary data.</text>
</comment>
<dbReference type="InterPro" id="IPR006311">
    <property type="entry name" value="TAT_signal"/>
</dbReference>
<sequence length="231" mass="25565">MTKKRTKARRRLLAALLVLLLAAGGALWWQARAWRPERARFPVQGVWVDQHDGAIDWRMIKADGADFVYLTASEGPDRRDPSFGEGIDAVRAAGMQAGAVHVYDLCAPADAQAANFVTTVPREKDLLPPAIMLDIDSRSCPDAPGEAALQSELTTFLNQVEKHVGKAAILMPTRSIETRYHLAAVLDRNIWLVQDYLAPGYAGRPFVMWTASRRARVRGIEGPARWVVVEP</sequence>
<dbReference type="Gene3D" id="3.20.20.80">
    <property type="entry name" value="Glycosidases"/>
    <property type="match status" value="1"/>
</dbReference>
<name>A0A7Y0BQ63_9SPHN</name>
<dbReference type="Proteomes" id="UP000583556">
    <property type="component" value="Unassembled WGS sequence"/>
</dbReference>
<dbReference type="InterPro" id="IPR002053">
    <property type="entry name" value="Glyco_hydro_25"/>
</dbReference>
<dbReference type="PROSITE" id="PS51904">
    <property type="entry name" value="GLYCOSYL_HYDROL_F25_2"/>
    <property type="match status" value="1"/>
</dbReference>
<dbReference type="SUPFAM" id="SSF51445">
    <property type="entry name" value="(Trans)glycosidases"/>
    <property type="match status" value="1"/>
</dbReference>
<dbReference type="CDD" id="cd00599">
    <property type="entry name" value="GH25_muramidase"/>
    <property type="match status" value="1"/>
</dbReference>
<evidence type="ECO:0000313" key="2">
    <source>
        <dbReference type="EMBL" id="NML94587.1"/>
    </source>
</evidence>
<proteinExistence type="inferred from homology"/>
<dbReference type="InterPro" id="IPR017853">
    <property type="entry name" value="GH"/>
</dbReference>
<organism evidence="2 3">
    <name type="scientific">Novosphingobium olei</name>
    <dbReference type="NCBI Taxonomy" id="2728851"/>
    <lineage>
        <taxon>Bacteria</taxon>
        <taxon>Pseudomonadati</taxon>
        <taxon>Pseudomonadota</taxon>
        <taxon>Alphaproteobacteria</taxon>
        <taxon>Sphingomonadales</taxon>
        <taxon>Sphingomonadaceae</taxon>
        <taxon>Novosphingobium</taxon>
    </lineage>
</organism>
<gene>
    <name evidence="2" type="ORF">HHL27_13015</name>
</gene>
<dbReference type="PANTHER" id="PTHR34135">
    <property type="entry name" value="LYSOZYME"/>
    <property type="match status" value="1"/>
</dbReference>
<dbReference type="EMBL" id="JABBGM010000005">
    <property type="protein sequence ID" value="NML94587.1"/>
    <property type="molecule type" value="Genomic_DNA"/>
</dbReference>
<dbReference type="PANTHER" id="PTHR34135:SF2">
    <property type="entry name" value="LYSOZYME"/>
    <property type="match status" value="1"/>
</dbReference>
<protein>
    <submittedName>
        <fullName evidence="2">Lysozyme</fullName>
    </submittedName>
</protein>
<dbReference type="GO" id="GO:0003796">
    <property type="term" value="F:lysozyme activity"/>
    <property type="evidence" value="ECO:0007669"/>
    <property type="project" value="InterPro"/>
</dbReference>
<keyword evidence="3" id="KW-1185">Reference proteome</keyword>
<dbReference type="GO" id="GO:0009253">
    <property type="term" value="P:peptidoglycan catabolic process"/>
    <property type="evidence" value="ECO:0007669"/>
    <property type="project" value="InterPro"/>
</dbReference>
<dbReference type="GO" id="GO:0016998">
    <property type="term" value="P:cell wall macromolecule catabolic process"/>
    <property type="evidence" value="ECO:0007669"/>
    <property type="project" value="InterPro"/>
</dbReference>
<dbReference type="PROSITE" id="PS51318">
    <property type="entry name" value="TAT"/>
    <property type="match status" value="1"/>
</dbReference>
<evidence type="ECO:0000256" key="1">
    <source>
        <dbReference type="ARBA" id="ARBA00010646"/>
    </source>
</evidence>